<organism evidence="10">
    <name type="scientific">marine metagenome</name>
    <dbReference type="NCBI Taxonomy" id="408172"/>
    <lineage>
        <taxon>unclassified sequences</taxon>
        <taxon>metagenomes</taxon>
        <taxon>ecological metagenomes</taxon>
    </lineage>
</organism>
<evidence type="ECO:0000259" key="9">
    <source>
        <dbReference type="Pfam" id="PF00171"/>
    </source>
</evidence>
<evidence type="ECO:0000256" key="3">
    <source>
        <dbReference type="ARBA" id="ARBA00012884"/>
    </source>
</evidence>
<dbReference type="EMBL" id="UINC01001796">
    <property type="protein sequence ID" value="SUZ88970.1"/>
    <property type="molecule type" value="Genomic_DNA"/>
</dbReference>
<dbReference type="EC" id="1.2.1.88" evidence="3"/>
<dbReference type="InterPro" id="IPR016162">
    <property type="entry name" value="Ald_DH_N"/>
</dbReference>
<dbReference type="Pfam" id="PF00171">
    <property type="entry name" value="Aldedh"/>
    <property type="match status" value="1"/>
</dbReference>
<dbReference type="InterPro" id="IPR016163">
    <property type="entry name" value="Ald_DH_C"/>
</dbReference>
<dbReference type="InterPro" id="IPR016161">
    <property type="entry name" value="Ald_DH/histidinol_DH"/>
</dbReference>
<dbReference type="Gene3D" id="3.40.309.10">
    <property type="entry name" value="Aldehyde Dehydrogenase, Chain A, domain 2"/>
    <property type="match status" value="1"/>
</dbReference>
<dbReference type="PANTHER" id="PTHR42862">
    <property type="entry name" value="DELTA-1-PYRROLINE-5-CARBOXYLATE DEHYDROGENASE 1, ISOFORM A-RELATED"/>
    <property type="match status" value="1"/>
</dbReference>
<evidence type="ECO:0000256" key="6">
    <source>
        <dbReference type="ARBA" id="ARBA00023062"/>
    </source>
</evidence>
<protein>
    <recommendedName>
        <fullName evidence="7">L-glutamate gamma-semialdehyde dehydrogenase</fullName>
        <ecNumber evidence="3">1.2.1.88</ecNumber>
    </recommendedName>
    <alternativeName>
        <fullName evidence="7">L-glutamate gamma-semialdehyde dehydrogenase</fullName>
    </alternativeName>
</protein>
<sequence length="543" mass="59904">MEEITIEIPTAVNEPIRDYVPGSPESISLKSKLVEMENEFYEIPIIIGGKEIFTGNIGHCRKPHDHQDILADYHKSGMAEVNQAIEIARNAWQSWSITPLQERTVIFRRAAELLAGPWRDTINAATMLSQSKNVFQAEIDAACELIDFFNFNCQFAEEICNNQPLISPDGMHNSLEYRALEGFIFAVSPFNFTSIAGNLPSAPALMGNVALWKPASSSVYSGYFIMKLLQEAGLPDGVINFLPGTGGEVGDPVMDSPHLAGIHFTGSTEVFQGMWKRIGDNISTYHTYPRIVGETGGKDFILAHESADPSALATAMVRGAFEYQGQKCSAASRCYIPESLWDDVRNKYLPQVNNIAMGDVNDFNNFMNAVIDEASFDNISSYIDYAKNSSEAEIISGGGYDKTKGYFIEPTTILTTNANFKTMEEEIFGPVLTIYLYNDSWNDICAIVDKTSPYALTGAIFAEDKKAVASGRKMLTQAAGNFYINDKPTGAVVGQQPFGGSRASGTNDKAGSPLNLYRWISLRTIKETFDPPTDYRYPFMGEN</sequence>
<name>A0A381RBE5_9ZZZZ</name>
<keyword evidence="5" id="KW-0520">NAD</keyword>
<dbReference type="Gene3D" id="3.40.605.10">
    <property type="entry name" value="Aldehyde Dehydrogenase, Chain A, domain 1"/>
    <property type="match status" value="1"/>
</dbReference>
<proteinExistence type="inferred from homology"/>
<gene>
    <name evidence="10" type="ORF">METZ01_LOCUS41824</name>
</gene>
<dbReference type="PANTHER" id="PTHR42862:SF1">
    <property type="entry name" value="DELTA-1-PYRROLINE-5-CARBOXYLATE DEHYDROGENASE 2, ISOFORM A-RELATED"/>
    <property type="match status" value="1"/>
</dbReference>
<evidence type="ECO:0000256" key="4">
    <source>
        <dbReference type="ARBA" id="ARBA00023002"/>
    </source>
</evidence>
<dbReference type="InterPro" id="IPR016160">
    <property type="entry name" value="Ald_DH_CS_CYS"/>
</dbReference>
<keyword evidence="4" id="KW-0560">Oxidoreductase</keyword>
<comment type="similarity">
    <text evidence="2">Belongs to the aldehyde dehydrogenase family.</text>
</comment>
<dbReference type="FunFam" id="3.40.309.10:FF:000005">
    <property type="entry name" value="1-pyrroline-5-carboxylate dehydrogenase 1"/>
    <property type="match status" value="1"/>
</dbReference>
<reference evidence="10" key="1">
    <citation type="submission" date="2018-05" db="EMBL/GenBank/DDBJ databases">
        <authorList>
            <person name="Lanie J.A."/>
            <person name="Ng W.-L."/>
            <person name="Kazmierczak K.M."/>
            <person name="Andrzejewski T.M."/>
            <person name="Davidsen T.M."/>
            <person name="Wayne K.J."/>
            <person name="Tettelin H."/>
            <person name="Glass J.I."/>
            <person name="Rusch D."/>
            <person name="Podicherti R."/>
            <person name="Tsui H.-C.T."/>
            <person name="Winkler M.E."/>
        </authorList>
    </citation>
    <scope>NUCLEOTIDE SEQUENCE</scope>
</reference>
<evidence type="ECO:0000256" key="1">
    <source>
        <dbReference type="ARBA" id="ARBA00004786"/>
    </source>
</evidence>
<dbReference type="AlphaFoldDB" id="A0A381RBE5"/>
<evidence type="ECO:0000256" key="7">
    <source>
        <dbReference type="ARBA" id="ARBA00032259"/>
    </source>
</evidence>
<dbReference type="SUPFAM" id="SSF53720">
    <property type="entry name" value="ALDH-like"/>
    <property type="match status" value="1"/>
</dbReference>
<dbReference type="GO" id="GO:0003842">
    <property type="term" value="F:L-glutamate gamma-semialdehyde dehydrogenase activity"/>
    <property type="evidence" value="ECO:0007669"/>
    <property type="project" value="UniProtKB-EC"/>
</dbReference>
<dbReference type="InterPro" id="IPR005931">
    <property type="entry name" value="P5CDH/ALDH4A1"/>
</dbReference>
<dbReference type="PROSITE" id="PS00070">
    <property type="entry name" value="ALDEHYDE_DEHYDR_CYS"/>
    <property type="match status" value="1"/>
</dbReference>
<keyword evidence="6" id="KW-0642">Proline metabolism</keyword>
<dbReference type="UniPathway" id="UPA00261">
    <property type="reaction ID" value="UER00374"/>
</dbReference>
<dbReference type="GO" id="GO:0009898">
    <property type="term" value="C:cytoplasmic side of plasma membrane"/>
    <property type="evidence" value="ECO:0007669"/>
    <property type="project" value="TreeGrafter"/>
</dbReference>
<evidence type="ECO:0000256" key="5">
    <source>
        <dbReference type="ARBA" id="ARBA00023027"/>
    </source>
</evidence>
<dbReference type="GO" id="GO:0010133">
    <property type="term" value="P:L-proline catabolic process to L-glutamate"/>
    <property type="evidence" value="ECO:0007669"/>
    <property type="project" value="UniProtKB-UniPathway"/>
</dbReference>
<dbReference type="InterPro" id="IPR050485">
    <property type="entry name" value="Proline_metab_enzyme"/>
</dbReference>
<evidence type="ECO:0000313" key="10">
    <source>
        <dbReference type="EMBL" id="SUZ88970.1"/>
    </source>
</evidence>
<evidence type="ECO:0000256" key="2">
    <source>
        <dbReference type="ARBA" id="ARBA00009986"/>
    </source>
</evidence>
<comment type="catalytic activity">
    <reaction evidence="8">
        <text>L-glutamate 5-semialdehyde + NAD(+) + H2O = L-glutamate + NADH + 2 H(+)</text>
        <dbReference type="Rhea" id="RHEA:30235"/>
        <dbReference type="ChEBI" id="CHEBI:15377"/>
        <dbReference type="ChEBI" id="CHEBI:15378"/>
        <dbReference type="ChEBI" id="CHEBI:29985"/>
        <dbReference type="ChEBI" id="CHEBI:57540"/>
        <dbReference type="ChEBI" id="CHEBI:57945"/>
        <dbReference type="ChEBI" id="CHEBI:58066"/>
        <dbReference type="EC" id="1.2.1.88"/>
    </reaction>
</comment>
<dbReference type="FunFam" id="3.40.605.10:FF:000006">
    <property type="entry name" value="1-pyrroline-5-carboxylate dehydrogenase"/>
    <property type="match status" value="1"/>
</dbReference>
<evidence type="ECO:0000256" key="8">
    <source>
        <dbReference type="ARBA" id="ARBA00048142"/>
    </source>
</evidence>
<accession>A0A381RBE5</accession>
<dbReference type="CDD" id="cd07123">
    <property type="entry name" value="ALDH_F4-17_P5CDH"/>
    <property type="match status" value="1"/>
</dbReference>
<comment type="pathway">
    <text evidence="1">Amino-acid degradation; L-proline degradation into L-glutamate; L-glutamate from L-proline: step 2/2.</text>
</comment>
<feature type="domain" description="Aldehyde dehydrogenase" evidence="9">
    <location>
        <begin position="61"/>
        <end position="518"/>
    </location>
</feature>
<dbReference type="InterPro" id="IPR015590">
    <property type="entry name" value="Aldehyde_DH_dom"/>
</dbReference>
<dbReference type="NCBIfam" id="TIGR01236">
    <property type="entry name" value="D1pyr5carbox1"/>
    <property type="match status" value="1"/>
</dbReference>